<organism evidence="3 4">
    <name type="scientific">Archaeoglobus veneficus (strain DSM 11195 / SNP6)</name>
    <dbReference type="NCBI Taxonomy" id="693661"/>
    <lineage>
        <taxon>Archaea</taxon>
        <taxon>Methanobacteriati</taxon>
        <taxon>Methanobacteriota</taxon>
        <taxon>Archaeoglobi</taxon>
        <taxon>Archaeoglobales</taxon>
        <taxon>Archaeoglobaceae</taxon>
        <taxon>Archaeoglobus</taxon>
    </lineage>
</organism>
<dbReference type="EMBL" id="CP002588">
    <property type="protein sequence ID" value="AEA47207.1"/>
    <property type="molecule type" value="Genomic_DNA"/>
</dbReference>
<evidence type="ECO:0000313" key="3">
    <source>
        <dbReference type="EMBL" id="AEA47207.1"/>
    </source>
</evidence>
<gene>
    <name evidence="3" type="ordered locus">Arcve_1200</name>
</gene>
<dbReference type="KEGG" id="ave:Arcve_1200"/>
<dbReference type="eggNOG" id="arCOG04458">
    <property type="taxonomic scope" value="Archaea"/>
</dbReference>
<dbReference type="InterPro" id="IPR007386">
    <property type="entry name" value="DUF447_N"/>
</dbReference>
<proteinExistence type="predicted"/>
<protein>
    <recommendedName>
        <fullName evidence="5">DUF447 family protein</fullName>
    </recommendedName>
</protein>
<evidence type="ECO:0000259" key="1">
    <source>
        <dbReference type="Pfam" id="PF04289"/>
    </source>
</evidence>
<dbReference type="HOGENOM" id="CLU_110565_0_0_2"/>
<dbReference type="Gene3D" id="2.30.110.10">
    <property type="entry name" value="Electron Transport, Fmn-binding Protein, Chain A"/>
    <property type="match status" value="1"/>
</dbReference>
<dbReference type="InterPro" id="IPR012349">
    <property type="entry name" value="Split_barrel_FMN-bd"/>
</dbReference>
<dbReference type="Gene3D" id="1.20.58.290">
    <property type="entry name" value="Hypothetical membrane protein ta0354_69_121"/>
    <property type="match status" value="1"/>
</dbReference>
<evidence type="ECO:0000313" key="4">
    <source>
        <dbReference type="Proteomes" id="UP000008136"/>
    </source>
</evidence>
<evidence type="ECO:0000259" key="2">
    <source>
        <dbReference type="Pfam" id="PF20766"/>
    </source>
</evidence>
<evidence type="ECO:0008006" key="5">
    <source>
        <dbReference type="Google" id="ProtNLM"/>
    </source>
</evidence>
<sequence>MKLSDFGFTEGINEIIAITRGVSDAGELNAAPIGIIVEDASSRVARARLFPSHTKENVENGSPLWANICFDAVLFVISAFEDPGEEFYASLNPPVLKGAVVCCRFDVEMDGGTAKLELAEGTVIERPLRAVNRGFNAVIEATVHATRYAMGVKNLEEKIRYYGTIVEKCGGSREKEAYKLLLDYIRLK</sequence>
<dbReference type="AlphaFoldDB" id="F2KML0"/>
<dbReference type="GeneID" id="10394317"/>
<dbReference type="RefSeq" id="WP_013683870.1">
    <property type="nucleotide sequence ID" value="NC_015320.1"/>
</dbReference>
<accession>F2KML0</accession>
<dbReference type="InterPro" id="IPR049288">
    <property type="entry name" value="DUF447_C"/>
</dbReference>
<feature type="domain" description="DUF447" evidence="2">
    <location>
        <begin position="132"/>
        <end position="182"/>
    </location>
</feature>
<dbReference type="OrthoDB" id="146030at2157"/>
<dbReference type="Pfam" id="PF04289">
    <property type="entry name" value="DUF447_N"/>
    <property type="match status" value="1"/>
</dbReference>
<dbReference type="SUPFAM" id="SSF50475">
    <property type="entry name" value="FMN-binding split barrel"/>
    <property type="match status" value="1"/>
</dbReference>
<keyword evidence="4" id="KW-1185">Reference proteome</keyword>
<dbReference type="STRING" id="693661.Arcve_1200"/>
<dbReference type="Pfam" id="PF20766">
    <property type="entry name" value="DUF447_C"/>
    <property type="match status" value="1"/>
</dbReference>
<name>F2KML0_ARCVS</name>
<dbReference type="Proteomes" id="UP000008136">
    <property type="component" value="Chromosome"/>
</dbReference>
<reference evidence="3 4" key="1">
    <citation type="submission" date="2011-03" db="EMBL/GenBank/DDBJ databases">
        <title>The complete genome of Archaeoglobus veneficus SNP6.</title>
        <authorList>
            <consortium name="US DOE Joint Genome Institute (JGI-PGF)"/>
            <person name="Lucas S."/>
            <person name="Copeland A."/>
            <person name="Lapidus A."/>
            <person name="Bruce D."/>
            <person name="Goodwin L."/>
            <person name="Pitluck S."/>
            <person name="Kyrpides N."/>
            <person name="Mavromatis K."/>
            <person name="Pagani I."/>
            <person name="Ivanova N."/>
            <person name="Mikhailova N."/>
            <person name="Lu M."/>
            <person name="Detter J.C."/>
            <person name="Tapia R."/>
            <person name="Han C."/>
            <person name="Land M."/>
            <person name="Hauser L."/>
            <person name="Markowitz V."/>
            <person name="Cheng J.-F."/>
            <person name="Hugenholtz P."/>
            <person name="Woyke T."/>
            <person name="Wu D."/>
            <person name="Spring S."/>
            <person name="Brambilla E."/>
            <person name="Klenk H.-P."/>
            <person name="Eisen J.A."/>
        </authorList>
    </citation>
    <scope>NUCLEOTIDE SEQUENCE [LARGE SCALE GENOMIC DNA]</scope>
    <source>
        <strain>SNP6</strain>
    </source>
</reference>
<feature type="domain" description="DUF447" evidence="1">
    <location>
        <begin position="13"/>
        <end position="124"/>
    </location>
</feature>